<dbReference type="InterPro" id="IPR025661">
    <property type="entry name" value="Pept_asp_AS"/>
</dbReference>
<evidence type="ECO:0000256" key="2">
    <source>
        <dbReference type="ARBA" id="ARBA00023157"/>
    </source>
</evidence>
<dbReference type="SMART" id="SM00848">
    <property type="entry name" value="Inhibitor_I29"/>
    <property type="match status" value="1"/>
</dbReference>
<evidence type="ECO:0000259" key="5">
    <source>
        <dbReference type="SMART" id="SM00848"/>
    </source>
</evidence>
<organism evidence="6 7">
    <name type="scientific">Sclerurus mexicanus</name>
    <name type="common">tawny-throated leaftosser</name>
    <dbReference type="NCBI Taxonomy" id="265632"/>
    <lineage>
        <taxon>Eukaryota</taxon>
        <taxon>Metazoa</taxon>
        <taxon>Chordata</taxon>
        <taxon>Craniata</taxon>
        <taxon>Vertebrata</taxon>
        <taxon>Euteleostomi</taxon>
        <taxon>Archelosauria</taxon>
        <taxon>Archosauria</taxon>
        <taxon>Dinosauria</taxon>
        <taxon>Saurischia</taxon>
        <taxon>Theropoda</taxon>
        <taxon>Coelurosauria</taxon>
        <taxon>Aves</taxon>
        <taxon>Neognathae</taxon>
        <taxon>Neoaves</taxon>
        <taxon>Telluraves</taxon>
        <taxon>Australaves</taxon>
        <taxon>Passeriformes</taxon>
        <taxon>Furnariidae</taxon>
        <taxon>Sclerurus</taxon>
    </lineage>
</organism>
<dbReference type="PROSITE" id="PS00639">
    <property type="entry name" value="THIOL_PROTEASE_HIS"/>
    <property type="match status" value="1"/>
</dbReference>
<evidence type="ECO:0000256" key="3">
    <source>
        <dbReference type="SAM" id="MobiDB-lite"/>
    </source>
</evidence>
<accession>A0A7K8WG43</accession>
<sequence length="334" mass="36672">VAFLALLGLVLGHPDPTLDRHWELWKKTFGKEYRHQEEESLRRVTWEKNLRLVTLHNLEHSLGLQSYTLGMNHLADMTSEEVAASLTGLRVAPHSRRISAFRPGPGGDIPETMDWREKGCVTEVKNQLGELGELGIGENWESGELGIGGDWESGEIGKLGVVPGERMEWDGLWASSSPTPDGIKSVFPRRPPSKSSVGGKPWNSGSREFIPGERPERDDLWDSSTPSLHEGTNPTFPHPSDPVGGIWGAGGVVIPGGIPENSRFSVAGVYDDPQCTQDVNHGMLVVGYGSLATKDYWLVKNSWGVWFGESGYIRMLRNASNRCGIASYASYPVV</sequence>
<reference evidence="6 7" key="1">
    <citation type="submission" date="2019-09" db="EMBL/GenBank/DDBJ databases">
        <title>Bird 10,000 Genomes (B10K) Project - Family phase.</title>
        <authorList>
            <person name="Zhang G."/>
        </authorList>
    </citation>
    <scope>NUCLEOTIDE SEQUENCE [LARGE SCALE GENOMIC DNA]</scope>
    <source>
        <strain evidence="6">B10K-DU-001-03</strain>
        <tissue evidence="6">Muscle</tissue>
    </source>
</reference>
<keyword evidence="2" id="KW-1015">Disulfide bond</keyword>
<dbReference type="SUPFAM" id="SSF54001">
    <property type="entry name" value="Cysteine proteinases"/>
    <property type="match status" value="2"/>
</dbReference>
<dbReference type="SMART" id="SM00645">
    <property type="entry name" value="Pept_C1"/>
    <property type="match status" value="1"/>
</dbReference>
<dbReference type="InterPro" id="IPR000668">
    <property type="entry name" value="Peptidase_C1A_C"/>
</dbReference>
<dbReference type="InterPro" id="IPR013128">
    <property type="entry name" value="Peptidase_C1A"/>
</dbReference>
<dbReference type="InterPro" id="IPR013201">
    <property type="entry name" value="Prot_inhib_I29"/>
</dbReference>
<feature type="compositionally biased region" description="Basic and acidic residues" evidence="3">
    <location>
        <begin position="210"/>
        <end position="220"/>
    </location>
</feature>
<keyword evidence="7" id="KW-1185">Reference proteome</keyword>
<feature type="domain" description="Cathepsin propeptide inhibitor" evidence="5">
    <location>
        <begin position="22"/>
        <end position="82"/>
    </location>
</feature>
<gene>
    <name evidence="6" type="primary">Ctss</name>
    <name evidence="6" type="ORF">SCLMEX_R08891</name>
</gene>
<comment type="similarity">
    <text evidence="1">Belongs to the peptidase C1 family.</text>
</comment>
<proteinExistence type="inferred from homology"/>
<dbReference type="Proteomes" id="UP000588334">
    <property type="component" value="Unassembled WGS sequence"/>
</dbReference>
<dbReference type="PANTHER" id="PTHR12411">
    <property type="entry name" value="CYSTEINE PROTEASE FAMILY C1-RELATED"/>
    <property type="match status" value="1"/>
</dbReference>
<dbReference type="GO" id="GO:0008234">
    <property type="term" value="F:cysteine-type peptidase activity"/>
    <property type="evidence" value="ECO:0007669"/>
    <property type="project" value="InterPro"/>
</dbReference>
<comment type="caution">
    <text evidence="6">The sequence shown here is derived from an EMBL/GenBank/DDBJ whole genome shotgun (WGS) entry which is preliminary data.</text>
</comment>
<dbReference type="InterPro" id="IPR025660">
    <property type="entry name" value="Pept_his_AS"/>
</dbReference>
<dbReference type="InterPro" id="IPR038765">
    <property type="entry name" value="Papain-like_cys_pep_sf"/>
</dbReference>
<dbReference type="AlphaFoldDB" id="A0A7K8WG43"/>
<evidence type="ECO:0000259" key="4">
    <source>
        <dbReference type="SMART" id="SM00645"/>
    </source>
</evidence>
<dbReference type="GO" id="GO:0006508">
    <property type="term" value="P:proteolysis"/>
    <property type="evidence" value="ECO:0007669"/>
    <property type="project" value="InterPro"/>
</dbReference>
<dbReference type="EMBL" id="VWZF01003952">
    <property type="protein sequence ID" value="NXF77675.1"/>
    <property type="molecule type" value="Genomic_DNA"/>
</dbReference>
<evidence type="ECO:0000256" key="1">
    <source>
        <dbReference type="ARBA" id="ARBA00008455"/>
    </source>
</evidence>
<name>A0A7K8WG43_9FURN</name>
<dbReference type="Pfam" id="PF08246">
    <property type="entry name" value="Inhibitor_I29"/>
    <property type="match status" value="1"/>
</dbReference>
<evidence type="ECO:0000313" key="7">
    <source>
        <dbReference type="Proteomes" id="UP000588334"/>
    </source>
</evidence>
<dbReference type="OrthoDB" id="190265at2759"/>
<dbReference type="Gene3D" id="3.90.70.10">
    <property type="entry name" value="Cysteine proteinases"/>
    <property type="match status" value="2"/>
</dbReference>
<feature type="non-terminal residue" evidence="6">
    <location>
        <position position="334"/>
    </location>
</feature>
<dbReference type="PROSITE" id="PS00640">
    <property type="entry name" value="THIOL_PROTEASE_ASN"/>
    <property type="match status" value="1"/>
</dbReference>
<feature type="domain" description="Peptidase C1A papain C-terminal" evidence="4">
    <location>
        <begin position="109"/>
        <end position="333"/>
    </location>
</feature>
<feature type="non-terminal residue" evidence="6">
    <location>
        <position position="1"/>
    </location>
</feature>
<dbReference type="Pfam" id="PF00112">
    <property type="entry name" value="Peptidase_C1"/>
    <property type="match status" value="1"/>
</dbReference>
<evidence type="ECO:0000313" key="6">
    <source>
        <dbReference type="EMBL" id="NXF77675.1"/>
    </source>
</evidence>
<feature type="region of interest" description="Disordered" evidence="3">
    <location>
        <begin position="174"/>
        <end position="239"/>
    </location>
</feature>
<feature type="compositionally biased region" description="Polar residues" evidence="3">
    <location>
        <begin position="222"/>
        <end position="235"/>
    </location>
</feature>
<protein>
    <submittedName>
        <fullName evidence="6">CATS protein</fullName>
    </submittedName>
</protein>